<organism evidence="1 2">
    <name type="scientific">Holotrichia oblita</name>
    <name type="common">Chafer beetle</name>
    <dbReference type="NCBI Taxonomy" id="644536"/>
    <lineage>
        <taxon>Eukaryota</taxon>
        <taxon>Metazoa</taxon>
        <taxon>Ecdysozoa</taxon>
        <taxon>Arthropoda</taxon>
        <taxon>Hexapoda</taxon>
        <taxon>Insecta</taxon>
        <taxon>Pterygota</taxon>
        <taxon>Neoptera</taxon>
        <taxon>Endopterygota</taxon>
        <taxon>Coleoptera</taxon>
        <taxon>Polyphaga</taxon>
        <taxon>Scarabaeiformia</taxon>
        <taxon>Scarabaeidae</taxon>
        <taxon>Melolonthinae</taxon>
        <taxon>Holotrichia</taxon>
    </lineage>
</organism>
<proteinExistence type="predicted"/>
<name>A0ACB9SLU3_HOLOL</name>
<sequence length="244" mass="26165">MEASFKNKTALVIGASQGIGREIAKQLASYGAKVIAVSRSKDRLGTLQQEVPSMQVIPLDVTNWNETEKVLSGLGPIDFLVNNAGPGVFETVLDTTEQQLDFTFGINVKSLINTTRVIAKNFLQHKTPGVIVNLSSSVSMAAASNLSAYIAAKGAVDAYTRACALELGPHNIRVNCVNATIILTETDQLGYDDPSKANPLYEITPLKRFCKIQEVVDVTLYLLSNQSSMITGVCLPVDGGFLAT</sequence>
<keyword evidence="2" id="KW-1185">Reference proteome</keyword>
<comment type="caution">
    <text evidence="1">The sequence shown here is derived from an EMBL/GenBank/DDBJ whole genome shotgun (WGS) entry which is preliminary data.</text>
</comment>
<dbReference type="Proteomes" id="UP001056778">
    <property type="component" value="Chromosome 8"/>
</dbReference>
<dbReference type="EMBL" id="CM043022">
    <property type="protein sequence ID" value="KAI4456146.1"/>
    <property type="molecule type" value="Genomic_DNA"/>
</dbReference>
<reference evidence="1" key="1">
    <citation type="submission" date="2022-04" db="EMBL/GenBank/DDBJ databases">
        <title>Chromosome-scale genome assembly of Holotrichia oblita Faldermann.</title>
        <authorList>
            <person name="Rongchong L."/>
        </authorList>
    </citation>
    <scope>NUCLEOTIDE SEQUENCE</scope>
    <source>
        <strain evidence="1">81SQS9</strain>
    </source>
</reference>
<evidence type="ECO:0000313" key="2">
    <source>
        <dbReference type="Proteomes" id="UP001056778"/>
    </source>
</evidence>
<gene>
    <name evidence="1" type="ORF">MML48_8g00008239</name>
</gene>
<evidence type="ECO:0000313" key="1">
    <source>
        <dbReference type="EMBL" id="KAI4456146.1"/>
    </source>
</evidence>
<accession>A0ACB9SLU3</accession>
<protein>
    <submittedName>
        <fullName evidence="1">D-erythrulose reductase</fullName>
    </submittedName>
</protein>